<protein>
    <recommendedName>
        <fullName evidence="4">Secreted protein</fullName>
    </recommendedName>
</protein>
<evidence type="ECO:0000313" key="2">
    <source>
        <dbReference type="EMBL" id="AXI78291.1"/>
    </source>
</evidence>
<keyword evidence="1" id="KW-0732">Signal</keyword>
<feature type="chain" id="PRO_5016831224" description="Secreted protein" evidence="1">
    <location>
        <begin position="28"/>
        <end position="163"/>
    </location>
</feature>
<dbReference type="RefSeq" id="WP_111489240.1">
    <property type="nucleotide sequence ID" value="NZ_CP031264.1"/>
</dbReference>
<dbReference type="KEGG" id="stri:C7M71_013430"/>
<reference evidence="3" key="1">
    <citation type="submission" date="2018-07" db="EMBL/GenBank/DDBJ databases">
        <title>Streptacidiphilus bronchialis DSM 106435 chromosome.</title>
        <authorList>
            <person name="Batra D."/>
            <person name="Gulvik C.A."/>
        </authorList>
    </citation>
    <scope>NUCLEOTIDE SEQUENCE [LARGE SCALE GENOMIC DNA]</scope>
    <source>
        <strain evidence="3">DSM 106435</strain>
    </source>
</reference>
<gene>
    <name evidence="2" type="ORF">C7M71_013430</name>
</gene>
<accession>A0A345SX36</accession>
<dbReference type="OrthoDB" id="4247493at2"/>
<proteinExistence type="predicted"/>
<organism evidence="2 3">
    <name type="scientific">Peterkaempfera bronchialis</name>
    <dbReference type="NCBI Taxonomy" id="2126346"/>
    <lineage>
        <taxon>Bacteria</taxon>
        <taxon>Bacillati</taxon>
        <taxon>Actinomycetota</taxon>
        <taxon>Actinomycetes</taxon>
        <taxon>Kitasatosporales</taxon>
        <taxon>Streptomycetaceae</taxon>
        <taxon>Peterkaempfera</taxon>
    </lineage>
</organism>
<name>A0A345SX36_9ACTN</name>
<dbReference type="Proteomes" id="UP000249340">
    <property type="component" value="Chromosome"/>
</dbReference>
<feature type="signal peptide" evidence="1">
    <location>
        <begin position="1"/>
        <end position="27"/>
    </location>
</feature>
<sequence>MKRVSSIAAAAFGAVLLVPALTSTASAATPTPRNTVIPRPAAVSPALSADSVCASVTGARVCFVKYGDKFTVEDTSADGYSAVAVWNNYLWDGSAWVLYRAGACVNSNGNGTVATCNYDFYENTTTNPYGAKGSQIVFQACTYDSPTDVIKSCSAVAATLNDG</sequence>
<evidence type="ECO:0000313" key="3">
    <source>
        <dbReference type="Proteomes" id="UP000249340"/>
    </source>
</evidence>
<dbReference type="EMBL" id="CP031264">
    <property type="protein sequence ID" value="AXI78291.1"/>
    <property type="molecule type" value="Genomic_DNA"/>
</dbReference>
<evidence type="ECO:0008006" key="4">
    <source>
        <dbReference type="Google" id="ProtNLM"/>
    </source>
</evidence>
<evidence type="ECO:0000256" key="1">
    <source>
        <dbReference type="SAM" id="SignalP"/>
    </source>
</evidence>
<dbReference type="AlphaFoldDB" id="A0A345SX36"/>
<keyword evidence="3" id="KW-1185">Reference proteome</keyword>